<comment type="subcellular location">
    <subcellularLocation>
        <location evidence="1">Membrane</location>
        <topology evidence="1">Single-pass membrane protein</topology>
    </subcellularLocation>
</comment>
<dbReference type="SUPFAM" id="SSF140478">
    <property type="entry name" value="LemA-like"/>
    <property type="match status" value="1"/>
</dbReference>
<name>A0A936ZSF4_9BURK</name>
<comment type="similarity">
    <text evidence="2">Belongs to the LemA family.</text>
</comment>
<evidence type="ECO:0000256" key="5">
    <source>
        <dbReference type="ARBA" id="ARBA00023136"/>
    </source>
</evidence>
<dbReference type="GO" id="GO:0016020">
    <property type="term" value="C:membrane"/>
    <property type="evidence" value="ECO:0007669"/>
    <property type="project" value="UniProtKB-SubCell"/>
</dbReference>
<evidence type="ECO:0000256" key="3">
    <source>
        <dbReference type="ARBA" id="ARBA00022692"/>
    </source>
</evidence>
<organism evidence="6 7">
    <name type="scientific">Ramlibacter aurantiacus</name>
    <dbReference type="NCBI Taxonomy" id="2801330"/>
    <lineage>
        <taxon>Bacteria</taxon>
        <taxon>Pseudomonadati</taxon>
        <taxon>Pseudomonadota</taxon>
        <taxon>Betaproteobacteria</taxon>
        <taxon>Burkholderiales</taxon>
        <taxon>Comamonadaceae</taxon>
        <taxon>Ramlibacter</taxon>
    </lineage>
</organism>
<reference evidence="6" key="1">
    <citation type="submission" date="2021-01" db="EMBL/GenBank/DDBJ databases">
        <title>Ramlibacter sp. strain AW1 16S ribosomal RNA gene Genome sequencing and assembly.</title>
        <authorList>
            <person name="Kang M."/>
        </authorList>
    </citation>
    <scope>NUCLEOTIDE SEQUENCE</scope>
    <source>
        <strain evidence="6">AW1</strain>
    </source>
</reference>
<dbReference type="InterPro" id="IPR023353">
    <property type="entry name" value="LemA-like_dom_sf"/>
</dbReference>
<proteinExistence type="inferred from homology"/>
<protein>
    <submittedName>
        <fullName evidence="6">LemA family protein</fullName>
    </submittedName>
</protein>
<accession>A0A936ZSF4</accession>
<keyword evidence="5" id="KW-0472">Membrane</keyword>
<comment type="caution">
    <text evidence="6">The sequence shown here is derived from an EMBL/GenBank/DDBJ whole genome shotgun (WGS) entry which is preliminary data.</text>
</comment>
<dbReference type="EMBL" id="JAEQNA010000008">
    <property type="protein sequence ID" value="MBL0422613.1"/>
    <property type="molecule type" value="Genomic_DNA"/>
</dbReference>
<evidence type="ECO:0000313" key="6">
    <source>
        <dbReference type="EMBL" id="MBL0422613.1"/>
    </source>
</evidence>
<dbReference type="Proteomes" id="UP000613011">
    <property type="component" value="Unassembled WGS sequence"/>
</dbReference>
<keyword evidence="7" id="KW-1185">Reference proteome</keyword>
<dbReference type="InterPro" id="IPR007156">
    <property type="entry name" value="MamQ_LemA"/>
</dbReference>
<evidence type="ECO:0000256" key="4">
    <source>
        <dbReference type="ARBA" id="ARBA00022989"/>
    </source>
</evidence>
<dbReference type="RefSeq" id="WP_201685665.1">
    <property type="nucleotide sequence ID" value="NZ_JAEQNA010000008.1"/>
</dbReference>
<gene>
    <name evidence="6" type="ORF">JI739_19910</name>
</gene>
<dbReference type="AlphaFoldDB" id="A0A936ZSF4"/>
<keyword evidence="4" id="KW-1133">Transmembrane helix</keyword>
<dbReference type="PANTHER" id="PTHR34478">
    <property type="entry name" value="PROTEIN LEMA"/>
    <property type="match status" value="1"/>
</dbReference>
<evidence type="ECO:0000313" key="7">
    <source>
        <dbReference type="Proteomes" id="UP000613011"/>
    </source>
</evidence>
<keyword evidence="3" id="KW-0812">Transmembrane</keyword>
<evidence type="ECO:0000256" key="1">
    <source>
        <dbReference type="ARBA" id="ARBA00004167"/>
    </source>
</evidence>
<dbReference type="PANTHER" id="PTHR34478:SF1">
    <property type="entry name" value="PROTEIN LEMA"/>
    <property type="match status" value="1"/>
</dbReference>
<dbReference type="Gene3D" id="1.20.1440.20">
    <property type="entry name" value="LemA-like domain"/>
    <property type="match status" value="1"/>
</dbReference>
<evidence type="ECO:0000256" key="2">
    <source>
        <dbReference type="ARBA" id="ARBA00008854"/>
    </source>
</evidence>
<sequence>MTRSVLFWAAAAVLLFWAIGAYNRLVRLRADVKTAFAQLDAQLQQEVRLVESLLAGDAPDSLFPGEGQPSFWEALHGAAIQLAATLALARARPLEKDRIEALAAADGVLRMAWERVEREDAHDLAGPRLPDTLAATRMQLLVQVRAGVDAFNDAVIRYNQAVAQFPAALLAWIFGFKAGRVL</sequence>